<dbReference type="PROSITE" id="PS51257">
    <property type="entry name" value="PROKAR_LIPOPROTEIN"/>
    <property type="match status" value="1"/>
</dbReference>
<evidence type="ECO:0008006" key="4">
    <source>
        <dbReference type="Google" id="ProtNLM"/>
    </source>
</evidence>
<evidence type="ECO:0000313" key="3">
    <source>
        <dbReference type="Proteomes" id="UP001379235"/>
    </source>
</evidence>
<dbReference type="EMBL" id="JBBHJY010000003">
    <property type="protein sequence ID" value="MEJ6009958.1"/>
    <property type="molecule type" value="Genomic_DNA"/>
</dbReference>
<keyword evidence="3" id="KW-1185">Reference proteome</keyword>
<keyword evidence="1" id="KW-0732">Signal</keyword>
<reference evidence="2 3" key="1">
    <citation type="submission" date="2024-03" db="EMBL/GenBank/DDBJ databases">
        <authorList>
            <person name="Jo J.-H."/>
        </authorList>
    </citation>
    <scope>NUCLEOTIDE SEQUENCE [LARGE SCALE GENOMIC DNA]</scope>
    <source>
        <strain evidence="2 3">AS3R-12</strain>
    </source>
</reference>
<feature type="signal peptide" evidence="1">
    <location>
        <begin position="1"/>
        <end position="22"/>
    </location>
</feature>
<evidence type="ECO:0000256" key="1">
    <source>
        <dbReference type="SAM" id="SignalP"/>
    </source>
</evidence>
<sequence length="137" mass="14214">MMRAACLSPLFLLAACSGGGDAQAGSSSAAKVEAAAEPEDTSVACALAGAKTFGRTCTRELSRDDVGEVWIVRHPDGGFRRFVLIDGGTRIATADGDKEVATERIGGELEVRVEGDRYRFPAAPEATIPPKTNASGS</sequence>
<comment type="caution">
    <text evidence="2">The sequence shown here is derived from an EMBL/GenBank/DDBJ whole genome shotgun (WGS) entry which is preliminary data.</text>
</comment>
<accession>A0ABU8S7N1</accession>
<protein>
    <recommendedName>
        <fullName evidence="4">Lipoprotein</fullName>
    </recommendedName>
</protein>
<name>A0ABU8S7N1_9SPHN</name>
<dbReference type="Proteomes" id="UP001379235">
    <property type="component" value="Unassembled WGS sequence"/>
</dbReference>
<feature type="chain" id="PRO_5045137685" description="Lipoprotein" evidence="1">
    <location>
        <begin position="23"/>
        <end position="137"/>
    </location>
</feature>
<evidence type="ECO:0000313" key="2">
    <source>
        <dbReference type="EMBL" id="MEJ6009958.1"/>
    </source>
</evidence>
<organism evidence="2 3">
    <name type="scientific">Novosphingobium aquae</name>
    <dbReference type="NCBI Taxonomy" id="3133435"/>
    <lineage>
        <taxon>Bacteria</taxon>
        <taxon>Pseudomonadati</taxon>
        <taxon>Pseudomonadota</taxon>
        <taxon>Alphaproteobacteria</taxon>
        <taxon>Sphingomonadales</taxon>
        <taxon>Sphingomonadaceae</taxon>
        <taxon>Novosphingobium</taxon>
    </lineage>
</organism>
<gene>
    <name evidence="2" type="ORF">WG900_08495</name>
</gene>
<proteinExistence type="predicted"/>
<dbReference type="RefSeq" id="WP_339966289.1">
    <property type="nucleotide sequence ID" value="NZ_JBBHJY010000003.1"/>
</dbReference>